<organism evidence="1">
    <name type="scientific">viral metagenome</name>
    <dbReference type="NCBI Taxonomy" id="1070528"/>
    <lineage>
        <taxon>unclassified sequences</taxon>
        <taxon>metagenomes</taxon>
        <taxon>organismal metagenomes</taxon>
    </lineage>
</organism>
<dbReference type="EMBL" id="MN740452">
    <property type="protein sequence ID" value="QHU27217.1"/>
    <property type="molecule type" value="Genomic_DNA"/>
</dbReference>
<dbReference type="AlphaFoldDB" id="A0A6C0L9W9"/>
<accession>A0A6C0L9W9</accession>
<protein>
    <submittedName>
        <fullName evidence="1">Uncharacterized protein</fullName>
    </submittedName>
</protein>
<sequence length="228" mass="26550">MVIYSIKSLYIFNICIWVLCCECKIFNIFSNYKIYNMSVVDLNNSFKYDKVVINLNSSNCLVNDPNKTSYYINLVEPIRNIIYVKMLKASVLTNNTIVNTLSYNRYDPIYIAVNDYDRSLSYIKSTQILTSNYIVNNVANVLITSNIVFDTAKYFDIIPYSKETFSEISYSQASFDWTDPSVYILNPPEPNLRRLNIEIKDKNFQPFNTSILTDFNLSICAYIIKNRV</sequence>
<reference evidence="1" key="1">
    <citation type="journal article" date="2020" name="Nature">
        <title>Giant virus diversity and host interactions through global metagenomics.</title>
        <authorList>
            <person name="Schulz F."/>
            <person name="Roux S."/>
            <person name="Paez-Espino D."/>
            <person name="Jungbluth S."/>
            <person name="Walsh D.A."/>
            <person name="Denef V.J."/>
            <person name="McMahon K.D."/>
            <person name="Konstantinidis K.T."/>
            <person name="Eloe-Fadrosh E.A."/>
            <person name="Kyrpides N.C."/>
            <person name="Woyke T."/>
        </authorList>
    </citation>
    <scope>NUCLEOTIDE SEQUENCE</scope>
    <source>
        <strain evidence="1">GVMAG-M-3300027763-16</strain>
    </source>
</reference>
<name>A0A6C0L9W9_9ZZZZ</name>
<evidence type="ECO:0000313" key="1">
    <source>
        <dbReference type="EMBL" id="QHU27217.1"/>
    </source>
</evidence>
<proteinExistence type="predicted"/>